<protein>
    <submittedName>
        <fullName evidence="2">Essential recombination function protein</fullName>
    </submittedName>
</protein>
<gene>
    <name evidence="2" type="ORF">UFOVP201_48</name>
</gene>
<organism evidence="2">
    <name type="scientific">uncultured Caudovirales phage</name>
    <dbReference type="NCBI Taxonomy" id="2100421"/>
    <lineage>
        <taxon>Viruses</taxon>
        <taxon>Duplodnaviria</taxon>
        <taxon>Heunggongvirae</taxon>
        <taxon>Uroviricota</taxon>
        <taxon>Caudoviricetes</taxon>
        <taxon>Peduoviridae</taxon>
        <taxon>Maltschvirus</taxon>
        <taxon>Maltschvirus maltsch</taxon>
    </lineage>
</organism>
<name>A0A6J7WJ69_9CAUD</name>
<dbReference type="InterPro" id="IPR007499">
    <property type="entry name" value="ERF_bacteria_virus"/>
</dbReference>
<accession>A0A6J7WJ69</accession>
<dbReference type="Pfam" id="PF04404">
    <property type="entry name" value="ERF"/>
    <property type="match status" value="1"/>
</dbReference>
<proteinExistence type="predicted"/>
<dbReference type="EMBL" id="LR798249">
    <property type="protein sequence ID" value="CAB5218061.1"/>
    <property type="molecule type" value="Genomic_DNA"/>
</dbReference>
<evidence type="ECO:0000256" key="1">
    <source>
        <dbReference type="SAM" id="MobiDB-lite"/>
    </source>
</evidence>
<sequence>MNPLLTSSRQRTITPDDPFHPPKTMKQNDTQPTPFADLVTALSKTENVGATKANSHFKSRYVTLDALLDAVKPVLADHNLTLFQRIDSTPDGRVGIVSQFIHRSGHVFDAGALFINAAGLNPQQIGSAITYLRRQSIQTACLISTDLDDDGARASGNSHKKPSDDHVWFNVIPANEREAAKKWLIKKGWLADESNDLSDLPEKHVQNITAQPAAFLAAIRKESSNA</sequence>
<reference evidence="2" key="1">
    <citation type="submission" date="2020-05" db="EMBL/GenBank/DDBJ databases">
        <authorList>
            <person name="Chiriac C."/>
            <person name="Salcher M."/>
            <person name="Ghai R."/>
            <person name="Kavagutti S V."/>
        </authorList>
    </citation>
    <scope>NUCLEOTIDE SEQUENCE</scope>
</reference>
<feature type="compositionally biased region" description="Polar residues" evidence="1">
    <location>
        <begin position="1"/>
        <end position="13"/>
    </location>
</feature>
<evidence type="ECO:0000313" key="2">
    <source>
        <dbReference type="EMBL" id="CAB5218061.1"/>
    </source>
</evidence>
<feature type="region of interest" description="Disordered" evidence="1">
    <location>
        <begin position="1"/>
        <end position="32"/>
    </location>
</feature>